<protein>
    <submittedName>
        <fullName evidence="1">Uncharacterized protein</fullName>
    </submittedName>
</protein>
<dbReference type="EMBL" id="GBRH01163437">
    <property type="protein sequence ID" value="JAE34459.1"/>
    <property type="molecule type" value="Transcribed_RNA"/>
</dbReference>
<name>A0A0A9HF72_ARUDO</name>
<accession>A0A0A9HF72</accession>
<dbReference type="AlphaFoldDB" id="A0A0A9HF72"/>
<reference evidence="1" key="2">
    <citation type="journal article" date="2015" name="Data Brief">
        <title>Shoot transcriptome of the giant reed, Arundo donax.</title>
        <authorList>
            <person name="Barrero R.A."/>
            <person name="Guerrero F.D."/>
            <person name="Moolhuijzen P."/>
            <person name="Goolsby J.A."/>
            <person name="Tidwell J."/>
            <person name="Bellgard S.E."/>
            <person name="Bellgard M.I."/>
        </authorList>
    </citation>
    <scope>NUCLEOTIDE SEQUENCE</scope>
    <source>
        <tissue evidence="1">Shoot tissue taken approximately 20 cm above the soil surface</tissue>
    </source>
</reference>
<reference evidence="1" key="1">
    <citation type="submission" date="2014-09" db="EMBL/GenBank/DDBJ databases">
        <authorList>
            <person name="Magalhaes I.L.F."/>
            <person name="Oliveira U."/>
            <person name="Santos F.R."/>
            <person name="Vidigal T.H.D.A."/>
            <person name="Brescovit A.D."/>
            <person name="Santos A.J."/>
        </authorList>
    </citation>
    <scope>NUCLEOTIDE SEQUENCE</scope>
    <source>
        <tissue evidence="1">Shoot tissue taken approximately 20 cm above the soil surface</tissue>
    </source>
</reference>
<evidence type="ECO:0000313" key="1">
    <source>
        <dbReference type="EMBL" id="JAE34459.1"/>
    </source>
</evidence>
<sequence length="48" mass="5377">MVFHVKMSRSAIESKTLREYAEPHLKYIAMSALATISPEPIPSFIATL</sequence>
<organism evidence="1">
    <name type="scientific">Arundo donax</name>
    <name type="common">Giant reed</name>
    <name type="synonym">Donax arundinaceus</name>
    <dbReference type="NCBI Taxonomy" id="35708"/>
    <lineage>
        <taxon>Eukaryota</taxon>
        <taxon>Viridiplantae</taxon>
        <taxon>Streptophyta</taxon>
        <taxon>Embryophyta</taxon>
        <taxon>Tracheophyta</taxon>
        <taxon>Spermatophyta</taxon>
        <taxon>Magnoliopsida</taxon>
        <taxon>Liliopsida</taxon>
        <taxon>Poales</taxon>
        <taxon>Poaceae</taxon>
        <taxon>PACMAD clade</taxon>
        <taxon>Arundinoideae</taxon>
        <taxon>Arundineae</taxon>
        <taxon>Arundo</taxon>
    </lineage>
</organism>
<proteinExistence type="predicted"/>